<evidence type="ECO:0000256" key="13">
    <source>
        <dbReference type="RuleBase" id="RU361126"/>
    </source>
</evidence>
<keyword evidence="10 13" id="KW-0862">Zinc</keyword>
<dbReference type="Gene3D" id="2.60.40.2970">
    <property type="match status" value="1"/>
</dbReference>
<evidence type="ECO:0000256" key="7">
    <source>
        <dbReference type="ARBA" id="ARBA00022723"/>
    </source>
</evidence>
<feature type="chain" id="PRO_5045014378" description="Neutral protease 2" evidence="13">
    <location>
        <begin position="17"/>
        <end position="348"/>
    </location>
</feature>
<proteinExistence type="inferred from homology"/>
<comment type="cofactor">
    <cofactor evidence="13">
        <name>Zn(2+)</name>
        <dbReference type="ChEBI" id="CHEBI:29105"/>
    </cofactor>
    <text evidence="13">Binds 1 zinc ion per subunit.</text>
</comment>
<dbReference type="SMART" id="SM01351">
    <property type="entry name" value="Aspzincin_M35"/>
    <property type="match status" value="1"/>
</dbReference>
<feature type="signal peptide" evidence="13">
    <location>
        <begin position="1"/>
        <end position="16"/>
    </location>
</feature>
<evidence type="ECO:0000256" key="11">
    <source>
        <dbReference type="ARBA" id="ARBA00023049"/>
    </source>
</evidence>
<dbReference type="PRINTS" id="PR00768">
    <property type="entry name" value="DEUTEROLYSIN"/>
</dbReference>
<accession>A0ABY6UZG5</accession>
<reference evidence="15 16" key="1">
    <citation type="submission" date="2019-06" db="EMBL/GenBank/DDBJ databases">
        <authorList>
            <person name="Broberg M."/>
        </authorList>
    </citation>
    <scope>NUCLEOTIDE SEQUENCE [LARGE SCALE GENOMIC DNA]</scope>
</reference>
<dbReference type="SUPFAM" id="SSF55486">
    <property type="entry name" value="Metalloproteases ('zincins'), catalytic domain"/>
    <property type="match status" value="1"/>
</dbReference>
<keyword evidence="7 13" id="KW-0479">Metal-binding</keyword>
<evidence type="ECO:0000256" key="9">
    <source>
        <dbReference type="ARBA" id="ARBA00022801"/>
    </source>
</evidence>
<evidence type="ECO:0000256" key="3">
    <source>
        <dbReference type="ARBA" id="ARBA00010279"/>
    </source>
</evidence>
<dbReference type="Pfam" id="PF02102">
    <property type="entry name" value="Peptidase_M35"/>
    <property type="match status" value="1"/>
</dbReference>
<dbReference type="PANTHER" id="PTHR37016:SF3">
    <property type="entry name" value="NEUTRAL PROTEASE 2-RELATED"/>
    <property type="match status" value="1"/>
</dbReference>
<keyword evidence="11 13" id="KW-0482">Metalloprotease</keyword>
<keyword evidence="12" id="KW-0865">Zymogen</keyword>
<dbReference type="EMBL" id="CABFNS010000910">
    <property type="protein sequence ID" value="VUC35450.1"/>
    <property type="molecule type" value="Genomic_DNA"/>
</dbReference>
<evidence type="ECO:0000256" key="6">
    <source>
        <dbReference type="ARBA" id="ARBA00022685"/>
    </source>
</evidence>
<organism evidence="15 16">
    <name type="scientific">Bionectria ochroleuca</name>
    <name type="common">Gliocladium roseum</name>
    <dbReference type="NCBI Taxonomy" id="29856"/>
    <lineage>
        <taxon>Eukaryota</taxon>
        <taxon>Fungi</taxon>
        <taxon>Dikarya</taxon>
        <taxon>Ascomycota</taxon>
        <taxon>Pezizomycotina</taxon>
        <taxon>Sordariomycetes</taxon>
        <taxon>Hypocreomycetidae</taxon>
        <taxon>Hypocreales</taxon>
        <taxon>Bionectriaceae</taxon>
        <taxon>Clonostachys</taxon>
    </lineage>
</organism>
<comment type="catalytic activity">
    <reaction evidence="1 13">
        <text>Preferential cleavage of bonds with hydrophobic residues in P1'. Also 3-Asn-|-Gln-4 and 8-Gly-|-Ser-9 bonds in insulin B chain.</text>
        <dbReference type="EC" id="3.4.24.39"/>
    </reaction>
</comment>
<evidence type="ECO:0000313" key="15">
    <source>
        <dbReference type="EMBL" id="VUC35450.1"/>
    </source>
</evidence>
<dbReference type="InterPro" id="IPR024079">
    <property type="entry name" value="MetalloPept_cat_dom_sf"/>
</dbReference>
<keyword evidence="8 13" id="KW-0732">Signal</keyword>
<feature type="domain" description="Lysine-specific metallo-endopeptidase" evidence="14">
    <location>
        <begin position="207"/>
        <end position="342"/>
    </location>
</feature>
<keyword evidence="5 13" id="KW-0645">Protease</keyword>
<dbReference type="PANTHER" id="PTHR37016">
    <property type="match status" value="1"/>
</dbReference>
<keyword evidence="9 13" id="KW-0378">Hydrolase</keyword>
<evidence type="ECO:0000256" key="10">
    <source>
        <dbReference type="ARBA" id="ARBA00022833"/>
    </source>
</evidence>
<evidence type="ECO:0000256" key="8">
    <source>
        <dbReference type="ARBA" id="ARBA00022729"/>
    </source>
</evidence>
<comment type="similarity">
    <text evidence="3 13">Belongs to the peptidase M35 family.</text>
</comment>
<dbReference type="Proteomes" id="UP000766486">
    <property type="component" value="Unassembled WGS sequence"/>
</dbReference>
<gene>
    <name evidence="15" type="ORF">CLO192961_LOCUS411280</name>
</gene>
<keyword evidence="6 13" id="KW-0165">Cleavage on pair of basic residues</keyword>
<protein>
    <recommendedName>
        <fullName evidence="13">Neutral protease 2</fullName>
        <ecNumber evidence="13">3.4.24.39</ecNumber>
    </recommendedName>
    <alternativeName>
        <fullName evidence="13">Deuterolysin</fullName>
    </alternativeName>
</protein>
<evidence type="ECO:0000256" key="2">
    <source>
        <dbReference type="ARBA" id="ARBA00004613"/>
    </source>
</evidence>
<name>A0ABY6UZG5_BIOOC</name>
<evidence type="ECO:0000256" key="4">
    <source>
        <dbReference type="ARBA" id="ARBA00022525"/>
    </source>
</evidence>
<comment type="subcellular location">
    <subcellularLocation>
        <location evidence="2 13">Secreted</location>
    </subcellularLocation>
</comment>
<dbReference type="Gene3D" id="3.40.390.10">
    <property type="entry name" value="Collagenase (Catalytic Domain)"/>
    <property type="match status" value="1"/>
</dbReference>
<sequence length="348" mass="37698">MKFLLNLLSLASLVATSPLELRSDPSVELKIEKVGETSIKATVTSHHGSNLKLLKLGGILDDNDVEKANVFSGDNEIEFQGVYLYLDMGNLPESAFVNLPAGGTIEKSFEVARFHDLSAGGEFKIEATGFLQYAEGNSTNITGSIPYESNLVTNVNGADALGKLSAFKAEEDLERSKVNRNTCKGSKLTVAKNSLKRCYNNSKQSAKAARSGSASRMKEYFKSASSSTRKTVAGVFDSIAKECSSNTAGQIFFSCTNTKYCKDHSGVVAYAYGKDTVFCPAWFQQPVNGACHQGDKASVIIHEFSHSLKGTKDYNAYGYAALRRLPAAKNIKHADSYTYFSNAVEVNC</sequence>
<dbReference type="InterPro" id="IPR029463">
    <property type="entry name" value="Lys_MEP"/>
</dbReference>
<comment type="caution">
    <text evidence="15">The sequence shown here is derived from an EMBL/GenBank/DDBJ whole genome shotgun (WGS) entry which is preliminary data.</text>
</comment>
<evidence type="ECO:0000256" key="12">
    <source>
        <dbReference type="ARBA" id="ARBA00023145"/>
    </source>
</evidence>
<evidence type="ECO:0000259" key="14">
    <source>
        <dbReference type="SMART" id="SM01351"/>
    </source>
</evidence>
<comment type="function">
    <text evidence="13">Secreted metalloproteinase that allows assimilation of proteinaceous substrates. Shows high activities on basic nuclear substrates such as histone and protamine.</text>
</comment>
<evidence type="ECO:0000256" key="1">
    <source>
        <dbReference type="ARBA" id="ARBA00001187"/>
    </source>
</evidence>
<dbReference type="InterPro" id="IPR050414">
    <property type="entry name" value="Fungal_M35_metalloproteases"/>
</dbReference>
<keyword evidence="4 13" id="KW-0964">Secreted</keyword>
<dbReference type="CDD" id="cd11008">
    <property type="entry name" value="M35_deuterolysin_like"/>
    <property type="match status" value="1"/>
</dbReference>
<evidence type="ECO:0000313" key="16">
    <source>
        <dbReference type="Proteomes" id="UP000766486"/>
    </source>
</evidence>
<keyword evidence="16" id="KW-1185">Reference proteome</keyword>
<evidence type="ECO:0000256" key="5">
    <source>
        <dbReference type="ARBA" id="ARBA00022670"/>
    </source>
</evidence>
<dbReference type="EC" id="3.4.24.39" evidence="13"/>
<dbReference type="InterPro" id="IPR001384">
    <property type="entry name" value="Peptidase_M35"/>
</dbReference>